<protein>
    <recommendedName>
        <fullName evidence="3">Right handed beta helix domain-containing protein</fullName>
    </recommendedName>
</protein>
<feature type="non-terminal residue" evidence="1">
    <location>
        <position position="1"/>
    </location>
</feature>
<dbReference type="InterPro" id="IPR011050">
    <property type="entry name" value="Pectin_lyase_fold/virulence"/>
</dbReference>
<dbReference type="EMBL" id="SNRW01044067">
    <property type="protein sequence ID" value="KAA6325668.1"/>
    <property type="molecule type" value="Genomic_DNA"/>
</dbReference>
<gene>
    <name evidence="1" type="ORF">EZS28_054040</name>
</gene>
<evidence type="ECO:0008006" key="3">
    <source>
        <dbReference type="Google" id="ProtNLM"/>
    </source>
</evidence>
<feature type="non-terminal residue" evidence="1">
    <location>
        <position position="242"/>
    </location>
</feature>
<reference evidence="1 2" key="1">
    <citation type="submission" date="2019-03" db="EMBL/GenBank/DDBJ databases">
        <title>Single cell metagenomics reveals metabolic interactions within the superorganism composed of flagellate Streblomastix strix and complex community of Bacteroidetes bacteria on its surface.</title>
        <authorList>
            <person name="Treitli S.C."/>
            <person name="Kolisko M."/>
            <person name="Husnik F."/>
            <person name="Keeling P."/>
            <person name="Hampl V."/>
        </authorList>
    </citation>
    <scope>NUCLEOTIDE SEQUENCE [LARGE SCALE GENOMIC DNA]</scope>
    <source>
        <strain evidence="1">ST1C</strain>
    </source>
</reference>
<sequence length="242" mass="25503">STLESNSNHTDVLSGNAEFDDDIFENCTSSDFGGAINFRSDGILAIHDIDFRSCSSSSGKGGVVYVIGNGEHKLSEISFRDCSTSGQLNAEGGSMYIEGGTNTLKDVDFKSSKVAITIKNEDSISKGGALVAVGWLSGSMLDEVDFRDCSAGIGGAIYLDSAASRVEIVDSNFRNNAASIDGGGAIYVRDTTLIHLNDVKFINSSSIGIITGNDLHFSELGVSADNINMTQIQQDVVTKSKS</sequence>
<comment type="caution">
    <text evidence="1">The sequence shown here is derived from an EMBL/GenBank/DDBJ whole genome shotgun (WGS) entry which is preliminary data.</text>
</comment>
<dbReference type="Proteomes" id="UP000324800">
    <property type="component" value="Unassembled WGS sequence"/>
</dbReference>
<dbReference type="SUPFAM" id="SSF51126">
    <property type="entry name" value="Pectin lyase-like"/>
    <property type="match status" value="1"/>
</dbReference>
<dbReference type="AlphaFoldDB" id="A0A5J4QWU2"/>
<proteinExistence type="predicted"/>
<dbReference type="PANTHER" id="PTHR11319:SF35">
    <property type="entry name" value="OUTER MEMBRANE PROTEIN PMPC-RELATED"/>
    <property type="match status" value="1"/>
</dbReference>
<organism evidence="1 2">
    <name type="scientific">Streblomastix strix</name>
    <dbReference type="NCBI Taxonomy" id="222440"/>
    <lineage>
        <taxon>Eukaryota</taxon>
        <taxon>Metamonada</taxon>
        <taxon>Preaxostyla</taxon>
        <taxon>Oxymonadida</taxon>
        <taxon>Streblomastigidae</taxon>
        <taxon>Streblomastix</taxon>
    </lineage>
</organism>
<dbReference type="PANTHER" id="PTHR11319">
    <property type="entry name" value="G PROTEIN-COUPLED RECEPTOR-RELATED"/>
    <property type="match status" value="1"/>
</dbReference>
<evidence type="ECO:0000313" key="1">
    <source>
        <dbReference type="EMBL" id="KAA6325668.1"/>
    </source>
</evidence>
<evidence type="ECO:0000313" key="2">
    <source>
        <dbReference type="Proteomes" id="UP000324800"/>
    </source>
</evidence>
<accession>A0A5J4QWU2</accession>
<name>A0A5J4QWU2_9EUKA</name>